<dbReference type="Pfam" id="PF05860">
    <property type="entry name" value="TPS"/>
    <property type="match status" value="1"/>
</dbReference>
<dbReference type="Pfam" id="PF18888">
    <property type="entry name" value="DUF5650"/>
    <property type="match status" value="12"/>
</dbReference>
<protein>
    <submittedName>
        <fullName evidence="3">Filamentous hemagglutinin N-terminal domain-containing protein</fullName>
    </submittedName>
</protein>
<dbReference type="EMBL" id="VWNA01000003">
    <property type="protein sequence ID" value="MQT15414.1"/>
    <property type="molecule type" value="Genomic_DNA"/>
</dbReference>
<dbReference type="InterPro" id="IPR041286">
    <property type="entry name" value="MBG_2"/>
</dbReference>
<dbReference type="PANTHER" id="PTHR12338">
    <property type="entry name" value="AUTOTRANSPORTER"/>
    <property type="match status" value="1"/>
</dbReference>
<feature type="compositionally biased region" description="Polar residues" evidence="1">
    <location>
        <begin position="3427"/>
        <end position="3436"/>
    </location>
</feature>
<name>A0A6A7Y7V7_9HYPH</name>
<gene>
    <name evidence="3" type="ORF">F0357_22715</name>
</gene>
<dbReference type="NCBIfam" id="TIGR01901">
    <property type="entry name" value="adhes_NPXG"/>
    <property type="match status" value="1"/>
</dbReference>
<organism evidence="3 4">
    <name type="scientific">Segnochrobactrum spirostomi</name>
    <dbReference type="NCBI Taxonomy" id="2608987"/>
    <lineage>
        <taxon>Bacteria</taxon>
        <taxon>Pseudomonadati</taxon>
        <taxon>Pseudomonadota</taxon>
        <taxon>Alphaproteobacteria</taxon>
        <taxon>Hyphomicrobiales</taxon>
        <taxon>Segnochrobactraceae</taxon>
        <taxon>Segnochrobactrum</taxon>
    </lineage>
</organism>
<feature type="domain" description="Filamentous haemagglutinin FhaB/tRNA nuclease CdiA-like TPS" evidence="2">
    <location>
        <begin position="28"/>
        <end position="140"/>
    </location>
</feature>
<dbReference type="InterPro" id="IPR043710">
    <property type="entry name" value="DUF5650"/>
</dbReference>
<dbReference type="PANTHER" id="PTHR12338:SF5">
    <property type="entry name" value="ANTIGEN 43-RELATED"/>
    <property type="match status" value="1"/>
</dbReference>
<feature type="compositionally biased region" description="Low complexity" evidence="1">
    <location>
        <begin position="3357"/>
        <end position="3404"/>
    </location>
</feature>
<dbReference type="SMART" id="SM00912">
    <property type="entry name" value="Haemagg_act"/>
    <property type="match status" value="1"/>
</dbReference>
<accession>A0A6A7Y7V7</accession>
<evidence type="ECO:0000256" key="1">
    <source>
        <dbReference type="SAM" id="MobiDB-lite"/>
    </source>
</evidence>
<dbReference type="Gene3D" id="3.30.160.710">
    <property type="match status" value="1"/>
</dbReference>
<evidence type="ECO:0000313" key="3">
    <source>
        <dbReference type="EMBL" id="MQT15414.1"/>
    </source>
</evidence>
<dbReference type="InterPro" id="IPR037160">
    <property type="entry name" value="DNA_Pol_thumb_sf"/>
</dbReference>
<evidence type="ECO:0000259" key="2">
    <source>
        <dbReference type="SMART" id="SM00912"/>
    </source>
</evidence>
<sequence length="3436" mass="334712">MSAVRNGGSASLLVSVALVVGFAGPGFAQSLPTGGSVAAGAATIATPSGTSLVVTQTSRNAIINWRAFSVGQGATVAFQNGSGATLNRVTGNVPSRLDGTITATGSLFLVNPAGVTVGTTGRIATGGSFLASTLDVPDADFMKGGDLTFKGTSTASVVNYGEIGSLGGDVALIARKVENAGTIDAPNGTAALAAGYEVLVRDGDLDGGKFVVKVGGADTEAKTSGKIRAAAAELRANGGNVYALAGNTDGIVAATGTAKTGGRIFLTAGDTGRVDVSQKVVARSASSGGKAKGGAIRVSAKKVAVSGTLDAKGDTDAGGSIVVDGGDLTFAQAVIDVSGSTGGLIEIGHQVANASYRSETISADSSTVLRADSTGAGSGGAIRLSAAAVITTAGQITARGGPSAGNGGQIGLSSGTVNATSGGVLNISGTLDASSPTGQGGSIEISGRFVLPSGNMNADGVSGGAISIQSSGITQSGTITANGSSGPGGTVTLRVLASLIQTSTARTAANSGYASGGTVALIGASGANVFTSGVVTAVGGRGGTISALGNSVTLAAANFDASGTTLGGKVHIGGAMHGTGFNTSYTTVVNGATTLRADATASGNGGEIVVWSDSSTKFWGHASARGGAMGGNGGTVEVSSGNTLTYGGVVDASSLAGTPGTLLLDPKNITISAAAGGLAQYDLLDPNTGHGSGFGTQLVQMPGGTIIVTKPLDDVAGAVGAGSVFYYNSSTGALISALQGTNSGDNIGSGGLFFINYNNYQNYYVKGTTQIFVNDTTAPYLVLSPNWNGGAGAITWAGANSTVAGVVSASNSLVGSTAGDRIGDNFQIAILPNNNYVSISPTWGAGKGAVTMGSASTGIIGAVSSNNSIIGSASDRTDGSNLPGDRIGSNGITVLLNGNFVVRSPNWNQNAGAITFFSQTTSTVGVVSASNSFVGTNAGQFYHNTNFTNPYTNQPGSTYGYYGGDNFAAYDIVQLSQYYFVITSPNWSIGRGSVTIASSQSGITGTVSGSNSLIGTTGGTQYESIYGYNLYYGSDSVGSNVFALTNGNFVVTSPSWNSNRGAATFSSVTAPTLGAVSSSNSLIGSTAGTPGSTGQRLGGGNNGIFGGDQVGTSVTPLASGNYVVRSTEWDGSKGAVTFGSGMAGVVGAVSSTNSLVGSAAGDRVGGGGVTLLGNGDYVFTSPSWSSSKGAVTRGAATGGLIGFLDASNSIVGATSNDPATGLGGDSIGSGGIVVLSNGSWVISSPNWSAFRGAVTLMSATQATSGAITASNSLVGTTSGTLYKYDGIHYWQIGGDQIGSGGIITLSYNNGSNFLILSPYWGTNKGAVTFQDPNSFATGALSSSNSLVGANSGIVSYYTNNGVTYGYYNGGDSIGTGGSAQYNYNPATGEYYTNILVLENNNYAISSPSYALNKGAVTFGSATSGISGVVDNTNSYVGTTAGTSYNAGAGSGYTMIAYQGGDQLGYGGFQKLSNNNILIQSPMWNNTAGAVTWSNGVSPFHGTISSTNSLIGSSAGDRIGYNVATSSGASFVLANGNYLITSPGWNGGRGAVTFGAAGAAVTGVVSANNSLVGASTGNAIGSGGVTGLAGGGYIISSPNWPGATWSSGGALTGTVSVANTFTGAPAGGTSVVTPLNNSTTFAISASDIGSGAAAVVMTDPTSFNYSNLAASSVVISPLLITSALNSGTSIILEANNDITINDAILANQGSAATLTLKAGRSVFVNARIDTGNGNIAITANDTVAQGVVDGQRDTGAAAITVATGSAISAGTGTISLVLAAGLDKTHSAAGNISIASAITASWVLVENMGAQNGTVTLSSGGTITATVTGTSITIGTGGDFINNSGAAALTPGAGRWLIYSASSGGDVFGGLDSANTAVWNTAVGGSVAASGNRYVFAQAGVLKVQTTSTAKTYGDDATGQIQGNYVITGQPSVAGAYLGDTTHLYTGTPVISSAGATANASVQSGGYAISGAIGSLAVTALGYSSSPFFQNSGVLTVNARPITVTADPQSRSYGSANPTLTYVIGGSGLANNDSLTGSLATAATSTSNVGTYTITQGSLVASSNYTLSYVGTNLSVTARLLTVTATNATKTYDGLAFSGGNGVTYTGFVNGQTASILGGSLAYGGNAQGAINAGTYALTASGLISSNYAIAYAPGTLNVDKAALTVTAINATKTYDGQAFSGGNGVTYAGFVNGETAAVLGGSLAYGGNAQGAISAGTYALTASGLTSGNYTIGYAPGTLNVDKAALTVTAINATKTYDGLAFSGGNGLTYAGFVNGETAAVLGGSLAYGGSAQGAINAGTYALIASGLTSGNYAIGYTSGTLSVNKAALTVTANDATKAYDGLAFSGGNGLTYAGFVNGETAAVLGGSLAYGGNAQGAINAGTYALTASGLTSGNYTIAYTPGALIVNKASLTVTANNATKTYDGLAFSGGNGVTYTGFVNGETAAVLGGSVAYGGNAQGAINAGTYALTASGLTSGNYTIAYTPGTLNVNKTALTVTANDATKAYDGLAFSGGNGLTYAGFVNGETAAVLGGSLAYGGNAQGAINAGTYALTASGLTSGNYAIAYTPGALIVNKASLTVTANNATKTYDGLAFSGGNGVTYTGFVNGETAAVLGGSVAYGGNAQGAINAGTYALTASGLTSGNYTIAYTPGTLNVNKAALTVTATNAAKTYDGLAFSGGNGVTYAGFVNGETAAVLGGSLAYGGNAQGAVNAGAYALTASGLTSDNYTIGYTPGALIVNKASLTVTANDATKTYDGLAFSGGNGVTYTGFVNGETASVLGGSLTYAGNSQGAINAGTYAISASGLTSGNYTIAYTPSTLSVNKASLTVTANNATKTYDGLAFSGGNGLTYAGFVNGETASVLGGSLTYAGNSQGAINAGTYALTASGLTSGNYAIAYTAGTLNVDKASLTVTANNATKTYDGLAFSGGNGLTYAGFVNGETASVLGGSLTYAGNSQGAINAGTYALTASGLTSGNYAIAYTAGTLNVDKASLTVTANNATKTYDGLAFSGGNGVTYAGFVNGETAAALGGSLAYGGNSQGAVNAGAYALTTSGLTAGNYAITYSPGTLNVNKASLTVTANNATKTYDGQAFSGGNGVTYAGFVNDEDASVLSGGLAYGGNSQGAVNAGAYALTASGLTSDNYAIAYQAGAVTVAQRTITVAADAKAMTYGDGVPGLTWSVTSGNLVNGDTLSGALATAASPTANVGTYAVTQGTLAASANYALTYVDGVLNVTPRAITVAGNDAAMVAGTAVPALGWSVIHGSLVDGDALSGALATAATAGSPAGVYAILQGTLGASANYALTYVPGALTVTAAPVPPNTAGVPPVAVAAALAATPNRFVETSASNATVVFTTSTTSPLTVTGGESGGTATQASGGSASGGTTEASGSGCTGGATSSAACTATPHPENRRVGRFLTFSAATPRPSPTGNGAATVQ</sequence>
<dbReference type="SUPFAM" id="SSF51126">
    <property type="entry name" value="Pectin lyase-like"/>
    <property type="match status" value="1"/>
</dbReference>
<dbReference type="Gene3D" id="3.30.210.10">
    <property type="entry name" value="DNA polymerase, thumb domain"/>
    <property type="match status" value="13"/>
</dbReference>
<dbReference type="Gene3D" id="2.160.20.10">
    <property type="entry name" value="Single-stranded right-handed beta-helix, Pectin lyase-like"/>
    <property type="match status" value="2"/>
</dbReference>
<keyword evidence="4" id="KW-1185">Reference proteome</keyword>
<dbReference type="Pfam" id="PF18676">
    <property type="entry name" value="MBG_2"/>
    <property type="match status" value="16"/>
</dbReference>
<reference evidence="3 4" key="1">
    <citation type="submission" date="2019-09" db="EMBL/GenBank/DDBJ databases">
        <title>Segnochrobactrum spirostomi gen. nov., sp. nov., isolated from the ciliate Spirostomum cf. yagiui and description of a novel family, Segnochrobactraceae fam. nov. within the order Rhizobiales of the class Alphaproteobacteria.</title>
        <authorList>
            <person name="Akter S."/>
            <person name="Shazib S.U.A."/>
            <person name="Shin M.K."/>
        </authorList>
    </citation>
    <scope>NUCLEOTIDE SEQUENCE [LARGE SCALE GENOMIC DNA]</scope>
    <source>
        <strain evidence="3 4">Sp-1</strain>
    </source>
</reference>
<dbReference type="Proteomes" id="UP000332515">
    <property type="component" value="Unassembled WGS sequence"/>
</dbReference>
<evidence type="ECO:0000313" key="4">
    <source>
        <dbReference type="Proteomes" id="UP000332515"/>
    </source>
</evidence>
<comment type="caution">
    <text evidence="3">The sequence shown here is derived from an EMBL/GenBank/DDBJ whole genome shotgun (WGS) entry which is preliminary data.</text>
</comment>
<dbReference type="InterPro" id="IPR008638">
    <property type="entry name" value="FhaB/CdiA-like_TPS"/>
</dbReference>
<proteinExistence type="predicted"/>
<dbReference type="InterPro" id="IPR050909">
    <property type="entry name" value="Bact_Autotransporter_VF"/>
</dbReference>
<dbReference type="InterPro" id="IPR011050">
    <property type="entry name" value="Pectin_lyase_fold/virulence"/>
</dbReference>
<feature type="region of interest" description="Disordered" evidence="1">
    <location>
        <begin position="3357"/>
        <end position="3436"/>
    </location>
</feature>
<dbReference type="InterPro" id="IPR012334">
    <property type="entry name" value="Pectin_lyas_fold"/>
</dbReference>